<dbReference type="Proteomes" id="UP000515156">
    <property type="component" value="Chromosome 5"/>
</dbReference>
<dbReference type="CDD" id="cd18599">
    <property type="entry name" value="ABC_6TM_MRP5_8_9_D2"/>
    <property type="match status" value="1"/>
</dbReference>
<dbReference type="RefSeq" id="XP_030060234.1">
    <property type="nucleotide sequence ID" value="XM_030204374.1"/>
</dbReference>
<dbReference type="RefSeq" id="XP_030060233.1">
    <property type="nucleotide sequence ID" value="XM_030204373.1"/>
</dbReference>
<feature type="transmembrane region" description="Helical" evidence="30">
    <location>
        <begin position="429"/>
        <end position="454"/>
    </location>
</feature>
<dbReference type="GO" id="GO:0005796">
    <property type="term" value="C:Golgi lumen"/>
    <property type="evidence" value="ECO:0007669"/>
    <property type="project" value="UniProtKB-SubCell"/>
</dbReference>
<keyword evidence="11" id="KW-0677">Repeat</keyword>
<dbReference type="RefSeq" id="XP_030060230.1">
    <property type="nucleotide sequence ID" value="XM_030204370.1"/>
</dbReference>
<dbReference type="PANTHER" id="PTHR24223:SF10">
    <property type="entry name" value="ATP-BINDING CASSETTE SUB-FAMILY C MEMBER 12"/>
    <property type="match status" value="1"/>
</dbReference>
<protein>
    <recommendedName>
        <fullName evidence="28">ATP-binding cassette sub-family C member 5</fullName>
        <ecNumber evidence="6">7.6.2.2</ecNumber>
    </recommendedName>
    <alternativeName>
        <fullName evidence="29">Multidrug resistance-associated protein 5</fullName>
    </alternativeName>
</protein>
<comment type="catalytic activity">
    <reaction evidence="26">
        <text>N-acetyl-L-aspartate(in) + ATP + H2O = N-acetyl-L-aspartate(out) + ADP + phosphate + H(+)</text>
        <dbReference type="Rhea" id="RHEA:66744"/>
        <dbReference type="ChEBI" id="CHEBI:15377"/>
        <dbReference type="ChEBI" id="CHEBI:15378"/>
        <dbReference type="ChEBI" id="CHEBI:16953"/>
        <dbReference type="ChEBI" id="CHEBI:30616"/>
        <dbReference type="ChEBI" id="CHEBI:43474"/>
        <dbReference type="ChEBI" id="CHEBI:456216"/>
    </reaction>
    <physiologicalReaction direction="left-to-right" evidence="26">
        <dbReference type="Rhea" id="RHEA:66745"/>
    </physiologicalReaction>
</comment>
<feature type="transmembrane region" description="Helical" evidence="30">
    <location>
        <begin position="983"/>
        <end position="1001"/>
    </location>
</feature>
<evidence type="ECO:0000256" key="30">
    <source>
        <dbReference type="SAM" id="Phobius"/>
    </source>
</evidence>
<dbReference type="RefSeq" id="XP_030060232.1">
    <property type="nucleotide sequence ID" value="XM_030204372.1"/>
</dbReference>
<evidence type="ECO:0000256" key="29">
    <source>
        <dbReference type="ARBA" id="ARBA00082793"/>
    </source>
</evidence>
<evidence type="ECO:0000256" key="11">
    <source>
        <dbReference type="ARBA" id="ARBA00022737"/>
    </source>
</evidence>
<dbReference type="FunFam" id="3.40.50.300:FF:000074">
    <property type="entry name" value="Multidrug resistance-associated protein 5 isoform 1"/>
    <property type="match status" value="1"/>
</dbReference>
<dbReference type="InterPro" id="IPR003593">
    <property type="entry name" value="AAA+_ATPase"/>
</dbReference>
<keyword evidence="15" id="KW-1278">Translocase</keyword>
<evidence type="ECO:0000256" key="18">
    <source>
        <dbReference type="ARBA" id="ARBA00023136"/>
    </source>
</evidence>
<evidence type="ECO:0000259" key="32">
    <source>
        <dbReference type="PROSITE" id="PS50929"/>
    </source>
</evidence>
<reference evidence="34 35" key="1">
    <citation type="submission" date="2025-04" db="UniProtKB">
        <authorList>
            <consortium name="RefSeq"/>
        </authorList>
    </citation>
    <scope>IDENTIFICATION</scope>
</reference>
<evidence type="ECO:0000256" key="20">
    <source>
        <dbReference type="ARBA" id="ARBA00023769"/>
    </source>
</evidence>
<evidence type="ECO:0000256" key="17">
    <source>
        <dbReference type="ARBA" id="ARBA00023034"/>
    </source>
</evidence>
<feature type="domain" description="ABC transmembrane type-1" evidence="32">
    <location>
        <begin position="846"/>
        <end position="1145"/>
    </location>
</feature>
<dbReference type="GO" id="GO:0016887">
    <property type="term" value="F:ATP hydrolysis activity"/>
    <property type="evidence" value="ECO:0007669"/>
    <property type="project" value="InterPro"/>
</dbReference>
<evidence type="ECO:0000313" key="35">
    <source>
        <dbReference type="RefSeq" id="XP_030060231.1"/>
    </source>
</evidence>
<evidence type="ECO:0000256" key="25">
    <source>
        <dbReference type="ARBA" id="ARBA00052576"/>
    </source>
</evidence>
<feature type="transmembrane region" description="Helical" evidence="30">
    <location>
        <begin position="903"/>
        <end position="925"/>
    </location>
</feature>
<evidence type="ECO:0000313" key="34">
    <source>
        <dbReference type="RefSeq" id="XP_030060230.1"/>
    </source>
</evidence>
<dbReference type="FunFam" id="3.40.50.300:FF:000605">
    <property type="entry name" value="multidrug resistance-associated protein 5 isoform X1"/>
    <property type="match status" value="1"/>
</dbReference>
<evidence type="ECO:0000256" key="26">
    <source>
        <dbReference type="ARBA" id="ARBA00052708"/>
    </source>
</evidence>
<comment type="catalytic activity">
    <reaction evidence="23">
        <text>N-acetyl-L-aspartyl-L-glutamate(in) + ATP + H2O = N-acetyl-L-aspartyl-L-glutamate(out) + ADP + phosphate + H(+)</text>
        <dbReference type="Rhea" id="RHEA:66728"/>
        <dbReference type="ChEBI" id="CHEBI:15377"/>
        <dbReference type="ChEBI" id="CHEBI:15378"/>
        <dbReference type="ChEBI" id="CHEBI:30616"/>
        <dbReference type="ChEBI" id="CHEBI:43474"/>
        <dbReference type="ChEBI" id="CHEBI:76931"/>
        <dbReference type="ChEBI" id="CHEBI:456216"/>
    </reaction>
    <physiologicalReaction direction="left-to-right" evidence="23">
        <dbReference type="Rhea" id="RHEA:66729"/>
    </physiologicalReaction>
</comment>
<feature type="domain" description="ABC transmembrane type-1" evidence="32">
    <location>
        <begin position="179"/>
        <end position="455"/>
    </location>
</feature>
<keyword evidence="13" id="KW-0967">Endosome</keyword>
<organism evidence="33 34">
    <name type="scientific">Microcaecilia unicolor</name>
    <dbReference type="NCBI Taxonomy" id="1415580"/>
    <lineage>
        <taxon>Eukaryota</taxon>
        <taxon>Metazoa</taxon>
        <taxon>Chordata</taxon>
        <taxon>Craniata</taxon>
        <taxon>Vertebrata</taxon>
        <taxon>Euteleostomi</taxon>
        <taxon>Amphibia</taxon>
        <taxon>Gymnophiona</taxon>
        <taxon>Siphonopidae</taxon>
        <taxon>Microcaecilia</taxon>
    </lineage>
</organism>
<keyword evidence="12" id="KW-0547">Nucleotide-binding</keyword>
<dbReference type="RefSeq" id="XP_030060231.1">
    <property type="nucleotide sequence ID" value="XM_030204371.1"/>
</dbReference>
<dbReference type="SUPFAM" id="SSF90123">
    <property type="entry name" value="ABC transporter transmembrane region"/>
    <property type="match status" value="2"/>
</dbReference>
<keyword evidence="9" id="KW-0597">Phosphoprotein</keyword>
<dbReference type="Gene3D" id="3.40.50.300">
    <property type="entry name" value="P-loop containing nucleotide triphosphate hydrolases"/>
    <property type="match status" value="2"/>
</dbReference>
<evidence type="ECO:0000256" key="13">
    <source>
        <dbReference type="ARBA" id="ARBA00022753"/>
    </source>
</evidence>
<dbReference type="CTD" id="94160"/>
<feature type="transmembrane region" description="Helical" evidence="30">
    <location>
        <begin position="391"/>
        <end position="417"/>
    </location>
</feature>
<feature type="transmembrane region" description="Helical" evidence="30">
    <location>
        <begin position="283"/>
        <end position="307"/>
    </location>
</feature>
<dbReference type="PANTHER" id="PTHR24223">
    <property type="entry name" value="ATP-BINDING CASSETTE SUB-FAMILY C"/>
    <property type="match status" value="1"/>
</dbReference>
<evidence type="ECO:0000256" key="4">
    <source>
        <dbReference type="ARBA" id="ARBA00004608"/>
    </source>
</evidence>
<evidence type="ECO:0000259" key="31">
    <source>
        <dbReference type="PROSITE" id="PS50893"/>
    </source>
</evidence>
<comment type="catalytic activity">
    <reaction evidence="22">
        <text>(2S)-2-[5-amino-1-(beta-D-ribosyl)imidazole-4-carboxamido]succinate(in) + ATP + H2O = (2S)-2-[5-amino-1-(beta-D-ribosyl)imidazole-4-carboxamido]succinate(out) + ADP + phosphate + H(+)</text>
        <dbReference type="Rhea" id="RHEA:66752"/>
        <dbReference type="ChEBI" id="CHEBI:15377"/>
        <dbReference type="ChEBI" id="CHEBI:15378"/>
        <dbReference type="ChEBI" id="CHEBI:30616"/>
        <dbReference type="ChEBI" id="CHEBI:43474"/>
        <dbReference type="ChEBI" id="CHEBI:167466"/>
        <dbReference type="ChEBI" id="CHEBI:456216"/>
    </reaction>
    <physiologicalReaction direction="left-to-right" evidence="22">
        <dbReference type="Rhea" id="RHEA:66753"/>
    </physiologicalReaction>
</comment>
<evidence type="ECO:0000313" key="33">
    <source>
        <dbReference type="Proteomes" id="UP000515156"/>
    </source>
</evidence>
<sequence>MSKRRKQNFFVYNNSNFQEDNDMEDNRVKGLVYRNITDNNDIPWYLQSDGIVGASSGLVPELGRTDHQHHTFYEKYHPSLQTMIPFRPKPKRSSPNPVDNAGFFSFAIFSWITSLMIKGFRQQLNMEDLPPLSSYDSSNINTKRLKFLWEEEVKRAGLAKASLVRTILKFQRTRLLMDGIATLFCTVCVFLGPAVLVRSILQYVETTSDNIIYGVGLCIALYASELCKSFFFALSWAINYRTATRLKVAISTMAFEKLIQFNTLAHVSVGEVINLLSNDGHRLFEAAVFCPLVIGAPFLLIMCTVYSCFILGPTALIGVFTYVVFFPVQMFMARLTSIFRRSAIVMTDRRVRTMNEVLTCIKLIKMYAWEKSFAKTVRGVRKMEKKILEKAGYVQSVNSIAATIVVILSTVLTFIVHTLLNQELTASDAFTVIAIFNAMRFMLASLPFSVKAAAEAKVSLRRLREILVKEIPPSYVRQQQKSEYALEMNNATLSWGDLDENMNSKINNNIMNGKNSCKDQPMLNGVASSCTLTNSTAKPKNQIILHNINLKVHKGKILGICGNVGSGKSSILSSFLGQMMINNGTVSIDGTLAYVAQQAWIFHGNVKENILFGAPYVHERYEQAISACSLKPDLEILPYGDMTEIGERGINLSGGQKQRISLARAVYADRDIYLLDDPLSAVDVHVGKHIFEECIKKSLKGKTVVLITHQLQYLEFCDEVVLLEDGAIIEEGTHVKLMKDNGRYAQLIQSIHMDELKDVRDDANKHITTSMEILDNYSTSGNSKKGIENPNFDDKIPEDPEKKTKEINGKASENQLVSKEEMHAGSISLKTYHNYIKASGGYVLSIFVLFLFLLVIGTSAFSNWWLSYWLEQSLKENCTGEMNDTSTLVCNPGSVTHDPKLNFYQLVYGMTLALMVVLGVIKGFVFTKTTLKASSTLHDEVFYKILHSPMSFFDTTPIGRIMNRFSKDMDELDVRLPFQAENFLHQFFMVLCIFVIIAIVFPFLLIAIAIISVVIIVLLKFFRVGIRELKRMENLSRSPWLSHITSTVQGLSTIRAYNKKEEYINHFKFLNDENSCHFFLFHCALRWLSIRIDFLMNTVSLIVALFVVLSPTSISSSAKGLALSYTIQLTGLLQICIRMGTETEAKFTSVEQILDYTLNCVSEGPDHVDGENIPKGWPTQGEITFKDYQMKYRESTPIILKGLNMRIHAQETIGIVGRTGSGKSSLGVALFRLVEPTAGTILIDDVDICKVGLEDLRSNLSIIPQDPVLFLGTVRYNLDPFDNYGDDQIWQVLEKTFMKDTISKLSRKLQTEVVENGENFSVGQRQLLCMARALLRKSKIILLDEATASIDSETDALIQCTIREAFKGCTVLTIAHRINTVLECDRILVMENGQVVEFGKPDDLIQKPDSVFAGLLTAATNTVVL</sequence>
<dbReference type="GO" id="GO:0008559">
    <property type="term" value="F:ABC-type xenobiotic transporter activity"/>
    <property type="evidence" value="ECO:0007669"/>
    <property type="project" value="UniProtKB-EC"/>
</dbReference>
<evidence type="ECO:0000256" key="27">
    <source>
        <dbReference type="ARBA" id="ARBA00052963"/>
    </source>
</evidence>
<comment type="catalytic activity">
    <reaction evidence="25">
        <text>N-acetyl-L-aspartyl-L-glutamyl-L-glutamate(in) + ATP + H2O = N-acetyl-L-aspartyl-L-glutamyl-L-glutamate(out) + ADP + phosphate + H(+)</text>
        <dbReference type="Rhea" id="RHEA:66732"/>
        <dbReference type="ChEBI" id="CHEBI:15377"/>
        <dbReference type="ChEBI" id="CHEBI:15378"/>
        <dbReference type="ChEBI" id="CHEBI:30616"/>
        <dbReference type="ChEBI" id="CHEBI:43474"/>
        <dbReference type="ChEBI" id="CHEBI:76935"/>
        <dbReference type="ChEBI" id="CHEBI:456216"/>
    </reaction>
    <physiologicalReaction direction="left-to-right" evidence="25">
        <dbReference type="Rhea" id="RHEA:66733"/>
    </physiologicalReaction>
</comment>
<feature type="transmembrane region" description="Helical" evidence="30">
    <location>
        <begin position="211"/>
        <end position="238"/>
    </location>
</feature>
<dbReference type="FunFam" id="1.20.1560.10:FF:000015">
    <property type="entry name" value="multidrug resistance-associated protein 5 isoform X1"/>
    <property type="match status" value="1"/>
</dbReference>
<accession>A0A6P7YB10</accession>
<feature type="transmembrane region" description="Helical" evidence="30">
    <location>
        <begin position="842"/>
        <end position="866"/>
    </location>
</feature>
<name>A0A6P7YB10_9AMPH</name>
<dbReference type="GO" id="GO:0016323">
    <property type="term" value="C:basolateral plasma membrane"/>
    <property type="evidence" value="ECO:0007669"/>
    <property type="project" value="UniProtKB-SubCell"/>
</dbReference>
<comment type="catalytic activity">
    <reaction evidence="24">
        <text>3',5'-cyclic AMP(in) + ATP + H2O = 3',5'-cyclic AMP(out) + ADP + phosphate + H(+)</text>
        <dbReference type="Rhea" id="RHEA:66184"/>
        <dbReference type="ChEBI" id="CHEBI:15377"/>
        <dbReference type="ChEBI" id="CHEBI:15378"/>
        <dbReference type="ChEBI" id="CHEBI:30616"/>
        <dbReference type="ChEBI" id="CHEBI:43474"/>
        <dbReference type="ChEBI" id="CHEBI:58165"/>
        <dbReference type="ChEBI" id="CHEBI:456216"/>
    </reaction>
    <physiologicalReaction direction="left-to-right" evidence="24">
        <dbReference type="Rhea" id="RHEA:66185"/>
    </physiologicalReaction>
</comment>
<keyword evidence="17" id="KW-0333">Golgi apparatus</keyword>
<keyword evidence="16 30" id="KW-1133">Transmembrane helix</keyword>
<comment type="catalytic activity">
    <reaction evidence="27">
        <text>3',5'-cyclic GMP(in) + ATP + H2O = 3',5'-cyclic GMP(out) + ADP + phosphate + H(+)</text>
        <dbReference type="Rhea" id="RHEA:66188"/>
        <dbReference type="ChEBI" id="CHEBI:15377"/>
        <dbReference type="ChEBI" id="CHEBI:15378"/>
        <dbReference type="ChEBI" id="CHEBI:30616"/>
        <dbReference type="ChEBI" id="CHEBI:43474"/>
        <dbReference type="ChEBI" id="CHEBI:57746"/>
        <dbReference type="ChEBI" id="CHEBI:456216"/>
    </reaction>
    <physiologicalReaction direction="left-to-right" evidence="27">
        <dbReference type="Rhea" id="RHEA:66189"/>
    </physiologicalReaction>
</comment>
<keyword evidence="33" id="KW-1185">Reference proteome</keyword>
<evidence type="ECO:0000313" key="38">
    <source>
        <dbReference type="RefSeq" id="XP_030060234.1"/>
    </source>
</evidence>
<dbReference type="InterPro" id="IPR027417">
    <property type="entry name" value="P-loop_NTPase"/>
</dbReference>
<feature type="transmembrane region" description="Helical" evidence="30">
    <location>
        <begin position="1007"/>
        <end position="1026"/>
    </location>
</feature>
<dbReference type="CDD" id="cd18592">
    <property type="entry name" value="ABC_6TM_MRP5_8_9_D1"/>
    <property type="match status" value="1"/>
</dbReference>
<evidence type="ECO:0000256" key="1">
    <source>
        <dbReference type="ARBA" id="ARBA00004424"/>
    </source>
</evidence>
<dbReference type="InterPro" id="IPR011527">
    <property type="entry name" value="ABC1_TM_dom"/>
</dbReference>
<evidence type="ECO:0000313" key="36">
    <source>
        <dbReference type="RefSeq" id="XP_030060232.1"/>
    </source>
</evidence>
<evidence type="ECO:0000256" key="24">
    <source>
        <dbReference type="ARBA" id="ARBA00051604"/>
    </source>
</evidence>
<keyword evidence="8" id="KW-1003">Cell membrane</keyword>
<keyword evidence="18 30" id="KW-0472">Membrane</keyword>
<dbReference type="GO" id="GO:0010008">
    <property type="term" value="C:endosome membrane"/>
    <property type="evidence" value="ECO:0007669"/>
    <property type="project" value="UniProtKB-SubCell"/>
</dbReference>
<comment type="catalytic activity">
    <reaction evidence="21">
        <text>ATP + H2O + xenobioticSide 1 = ADP + phosphate + xenobioticSide 2.</text>
        <dbReference type="EC" id="7.6.2.2"/>
    </reaction>
</comment>
<dbReference type="RefSeq" id="XP_030060237.1">
    <property type="nucleotide sequence ID" value="XM_030204377.1"/>
</dbReference>
<dbReference type="CDD" id="cd03244">
    <property type="entry name" value="ABCC_MRP_domain2"/>
    <property type="match status" value="1"/>
</dbReference>
<dbReference type="InterPro" id="IPR003439">
    <property type="entry name" value="ABC_transporter-like_ATP-bd"/>
</dbReference>
<proteinExistence type="inferred from homology"/>
<dbReference type="SMART" id="SM00382">
    <property type="entry name" value="AAA"/>
    <property type="match status" value="2"/>
</dbReference>
<dbReference type="GO" id="GO:0016324">
    <property type="term" value="C:apical plasma membrane"/>
    <property type="evidence" value="ECO:0007669"/>
    <property type="project" value="UniProtKB-SubCell"/>
</dbReference>
<comment type="similarity">
    <text evidence="5">Belongs to the ABC transporter superfamily. ABCC family. Conjugate transporter (TC 3.A.1.208) subfamily.</text>
</comment>
<feature type="transmembrane region" description="Helical" evidence="30">
    <location>
        <begin position="175"/>
        <end position="196"/>
    </location>
</feature>
<dbReference type="FunFam" id="1.20.1560.10:FF:000012">
    <property type="entry name" value="ATP binding cassette subfamily C member 5"/>
    <property type="match status" value="1"/>
</dbReference>
<dbReference type="Pfam" id="PF00005">
    <property type="entry name" value="ABC_tran"/>
    <property type="match status" value="2"/>
</dbReference>
<feature type="transmembrane region" description="Helical" evidence="30">
    <location>
        <begin position="313"/>
        <end position="332"/>
    </location>
</feature>
<feature type="domain" description="ABC transporter" evidence="31">
    <location>
        <begin position="530"/>
        <end position="750"/>
    </location>
</feature>
<evidence type="ECO:0000256" key="14">
    <source>
        <dbReference type="ARBA" id="ARBA00022840"/>
    </source>
</evidence>
<dbReference type="CDD" id="cd03250">
    <property type="entry name" value="ABCC_MRP_domain1"/>
    <property type="match status" value="1"/>
</dbReference>
<evidence type="ECO:0000256" key="9">
    <source>
        <dbReference type="ARBA" id="ARBA00022553"/>
    </source>
</evidence>
<evidence type="ECO:0000313" key="40">
    <source>
        <dbReference type="RefSeq" id="XP_030060237.1"/>
    </source>
</evidence>
<evidence type="ECO:0000256" key="16">
    <source>
        <dbReference type="ARBA" id="ARBA00022989"/>
    </source>
</evidence>
<dbReference type="Pfam" id="PF00664">
    <property type="entry name" value="ABC_membrane"/>
    <property type="match status" value="2"/>
</dbReference>
<keyword evidence="10 30" id="KW-0812">Transmembrane</keyword>
<dbReference type="PROSITE" id="PS50893">
    <property type="entry name" value="ABC_TRANSPORTER_2"/>
    <property type="match status" value="2"/>
</dbReference>
<evidence type="ECO:0000256" key="7">
    <source>
        <dbReference type="ARBA" id="ARBA00022448"/>
    </source>
</evidence>
<dbReference type="InterPro" id="IPR050173">
    <property type="entry name" value="ABC_transporter_C-like"/>
</dbReference>
<evidence type="ECO:0000256" key="6">
    <source>
        <dbReference type="ARBA" id="ARBA00012191"/>
    </source>
</evidence>
<evidence type="ECO:0000256" key="3">
    <source>
        <dbReference type="ARBA" id="ARBA00004554"/>
    </source>
</evidence>
<dbReference type="InterPro" id="IPR017871">
    <property type="entry name" value="ABC_transporter-like_CS"/>
</dbReference>
<dbReference type="OrthoDB" id="6500128at2759"/>
<evidence type="ECO:0000313" key="39">
    <source>
        <dbReference type="RefSeq" id="XP_030060235.1"/>
    </source>
</evidence>
<evidence type="ECO:0000256" key="22">
    <source>
        <dbReference type="ARBA" id="ARBA00050661"/>
    </source>
</evidence>
<dbReference type="SUPFAM" id="SSF52540">
    <property type="entry name" value="P-loop containing nucleoside triphosphate hydrolases"/>
    <property type="match status" value="2"/>
</dbReference>
<evidence type="ECO:0000256" key="2">
    <source>
        <dbReference type="ARBA" id="ARBA00004463"/>
    </source>
</evidence>
<feature type="domain" description="ABC transporter" evidence="31">
    <location>
        <begin position="1183"/>
        <end position="1417"/>
    </location>
</feature>
<evidence type="ECO:0000256" key="10">
    <source>
        <dbReference type="ARBA" id="ARBA00022692"/>
    </source>
</evidence>
<dbReference type="InterPro" id="IPR036640">
    <property type="entry name" value="ABC1_TM_sf"/>
</dbReference>
<dbReference type="EC" id="7.6.2.2" evidence="6"/>
<dbReference type="GeneID" id="115470814"/>
<evidence type="ECO:0000256" key="28">
    <source>
        <dbReference type="ARBA" id="ARBA00069159"/>
    </source>
</evidence>
<dbReference type="RefSeq" id="XP_030060235.1">
    <property type="nucleotide sequence ID" value="XM_030204375.1"/>
</dbReference>
<dbReference type="PROSITE" id="PS00211">
    <property type="entry name" value="ABC_TRANSPORTER_1"/>
    <property type="match status" value="2"/>
</dbReference>
<evidence type="ECO:0000313" key="37">
    <source>
        <dbReference type="RefSeq" id="XP_030060233.1"/>
    </source>
</evidence>
<evidence type="ECO:0000256" key="12">
    <source>
        <dbReference type="ARBA" id="ARBA00022741"/>
    </source>
</evidence>
<keyword evidence="19" id="KW-0325">Glycoprotein</keyword>
<gene>
    <name evidence="34 35 36 37 38 39 40" type="primary">ABCC12</name>
</gene>
<dbReference type="Gene3D" id="1.20.1560.10">
    <property type="entry name" value="ABC transporter type 1, transmembrane domain"/>
    <property type="match status" value="2"/>
</dbReference>
<evidence type="ECO:0000256" key="8">
    <source>
        <dbReference type="ARBA" id="ARBA00022475"/>
    </source>
</evidence>
<evidence type="ECO:0000256" key="21">
    <source>
        <dbReference type="ARBA" id="ARBA00034018"/>
    </source>
</evidence>
<dbReference type="GO" id="GO:0005524">
    <property type="term" value="F:ATP binding"/>
    <property type="evidence" value="ECO:0007669"/>
    <property type="project" value="UniProtKB-KW"/>
</dbReference>
<feature type="transmembrane region" description="Helical" evidence="30">
    <location>
        <begin position="1094"/>
        <end position="1114"/>
    </location>
</feature>
<evidence type="ECO:0000256" key="23">
    <source>
        <dbReference type="ARBA" id="ARBA00050745"/>
    </source>
</evidence>
<evidence type="ECO:0000256" key="5">
    <source>
        <dbReference type="ARBA" id="ARBA00009726"/>
    </source>
</evidence>
<dbReference type="KEGG" id="muo:115470814"/>
<keyword evidence="14" id="KW-0067">ATP-binding</keyword>
<dbReference type="PROSITE" id="PS50929">
    <property type="entry name" value="ABC_TM1F"/>
    <property type="match status" value="2"/>
</dbReference>
<evidence type="ECO:0000256" key="19">
    <source>
        <dbReference type="ARBA" id="ARBA00023180"/>
    </source>
</evidence>
<evidence type="ECO:0000256" key="15">
    <source>
        <dbReference type="ARBA" id="ARBA00022967"/>
    </source>
</evidence>
<keyword evidence="7" id="KW-0813">Transport</keyword>
<comment type="subcellular location">
    <subcellularLocation>
        <location evidence="1">Apical cell membrane</location>
        <topology evidence="1">Multi-pass membrane protein</topology>
    </subcellularLocation>
    <subcellularLocation>
        <location evidence="3">Basolateral cell membrane</location>
        <topology evidence="3">Multi-pass membrane protein</topology>
    </subcellularLocation>
    <subcellularLocation>
        <location evidence="2">Cytoplasmic granule</location>
    </subcellularLocation>
    <subcellularLocation>
        <location evidence="4">Endosome membrane</location>
    </subcellularLocation>
    <subcellularLocation>
        <location evidence="20">Golgi apparatus lumen</location>
    </subcellularLocation>
</comment>